<accession>A0A4R2MNA2</accession>
<evidence type="ECO:0000313" key="2">
    <source>
        <dbReference type="EMBL" id="TCP04546.1"/>
    </source>
</evidence>
<evidence type="ECO:0000256" key="1">
    <source>
        <dbReference type="SAM" id="MobiDB-lite"/>
    </source>
</evidence>
<reference evidence="2 3" key="1">
    <citation type="submission" date="2019-03" db="EMBL/GenBank/DDBJ databases">
        <title>Genomic Encyclopedia of Type Strains, Phase IV (KMG-IV): sequencing the most valuable type-strain genomes for metagenomic binning, comparative biology and taxonomic classification.</title>
        <authorList>
            <person name="Goeker M."/>
        </authorList>
    </citation>
    <scope>NUCLEOTIDE SEQUENCE [LARGE SCALE GENOMIC DNA]</scope>
    <source>
        <strain evidence="2 3">DSM 1709</strain>
    </source>
</reference>
<dbReference type="Proteomes" id="UP000295106">
    <property type="component" value="Unassembled WGS sequence"/>
</dbReference>
<evidence type="ECO:0000313" key="3">
    <source>
        <dbReference type="Proteomes" id="UP000295106"/>
    </source>
</evidence>
<name>A0A4R2MNA2_RUBGE</name>
<proteinExistence type="predicted"/>
<dbReference type="EMBL" id="SLXD01000002">
    <property type="protein sequence ID" value="TCP04546.1"/>
    <property type="molecule type" value="Genomic_DNA"/>
</dbReference>
<organism evidence="2 3">
    <name type="scientific">Rubrivivax gelatinosus</name>
    <name type="common">Rhodocyclus gelatinosus</name>
    <name type="synonym">Rhodopseudomonas gelatinosa</name>
    <dbReference type="NCBI Taxonomy" id="28068"/>
    <lineage>
        <taxon>Bacteria</taxon>
        <taxon>Pseudomonadati</taxon>
        <taxon>Pseudomonadota</taxon>
        <taxon>Betaproteobacteria</taxon>
        <taxon>Burkholderiales</taxon>
        <taxon>Sphaerotilaceae</taxon>
        <taxon>Rubrivivax</taxon>
    </lineage>
</organism>
<gene>
    <name evidence="2" type="ORF">EV684_102301</name>
</gene>
<protein>
    <submittedName>
        <fullName evidence="2">Uncharacterized protein</fullName>
    </submittedName>
</protein>
<feature type="compositionally biased region" description="Gly residues" evidence="1">
    <location>
        <begin position="54"/>
        <end position="80"/>
    </location>
</feature>
<feature type="region of interest" description="Disordered" evidence="1">
    <location>
        <begin position="1"/>
        <end position="80"/>
    </location>
</feature>
<dbReference type="AlphaFoldDB" id="A0A4R2MNA2"/>
<sequence length="80" mass="7812">MQQTYDKRFVQKPKPLAGGRGARGPKKGAAGGQPDPMQTSVGYIGGDAFLRKSSGGGGRGGPRGGRGGGGGGGGGRRGGR</sequence>
<comment type="caution">
    <text evidence="2">The sequence shown here is derived from an EMBL/GenBank/DDBJ whole genome shotgun (WGS) entry which is preliminary data.</text>
</comment>